<reference evidence="1 2" key="1">
    <citation type="journal article" date="2016" name="Nat. Commun.">
        <title>Thousands of microbial genomes shed light on interconnected biogeochemical processes in an aquifer system.</title>
        <authorList>
            <person name="Anantharaman K."/>
            <person name="Brown C.T."/>
            <person name="Hug L.A."/>
            <person name="Sharon I."/>
            <person name="Castelle C.J."/>
            <person name="Probst A.J."/>
            <person name="Thomas B.C."/>
            <person name="Singh A."/>
            <person name="Wilkins M.J."/>
            <person name="Karaoz U."/>
            <person name="Brodie E.L."/>
            <person name="Williams K.H."/>
            <person name="Hubbard S.S."/>
            <person name="Banfield J.F."/>
        </authorList>
    </citation>
    <scope>NUCLEOTIDE SEQUENCE [LARGE SCALE GENOMIC DNA]</scope>
</reference>
<dbReference type="GO" id="GO:0016706">
    <property type="term" value="F:2-oxoglutarate-dependent dioxygenase activity"/>
    <property type="evidence" value="ECO:0007669"/>
    <property type="project" value="UniProtKB-ARBA"/>
</dbReference>
<dbReference type="Proteomes" id="UP000179129">
    <property type="component" value="Unassembled WGS sequence"/>
</dbReference>
<feature type="non-terminal residue" evidence="1">
    <location>
        <position position="235"/>
    </location>
</feature>
<gene>
    <name evidence="1" type="ORF">A3F83_12940</name>
</gene>
<evidence type="ECO:0008006" key="3">
    <source>
        <dbReference type="Google" id="ProtNLM"/>
    </source>
</evidence>
<evidence type="ECO:0000313" key="1">
    <source>
        <dbReference type="EMBL" id="OGG05275.1"/>
    </source>
</evidence>
<protein>
    <recommendedName>
        <fullName evidence="3">Phytanoyl-CoA dioxygenase</fullName>
    </recommendedName>
</protein>
<evidence type="ECO:0000313" key="2">
    <source>
        <dbReference type="Proteomes" id="UP000179129"/>
    </source>
</evidence>
<dbReference type="Pfam" id="PF05721">
    <property type="entry name" value="PhyH"/>
    <property type="match status" value="1"/>
</dbReference>
<dbReference type="PANTHER" id="PTHR20883">
    <property type="entry name" value="PHYTANOYL-COA DIOXYGENASE DOMAIN CONTAINING 1"/>
    <property type="match status" value="1"/>
</dbReference>
<dbReference type="SUPFAM" id="SSF51197">
    <property type="entry name" value="Clavaminate synthase-like"/>
    <property type="match status" value="1"/>
</dbReference>
<dbReference type="PANTHER" id="PTHR20883:SF46">
    <property type="entry name" value="PHYTANOYL-COA HYDROXYLASE"/>
    <property type="match status" value="1"/>
</dbReference>
<dbReference type="InterPro" id="IPR008775">
    <property type="entry name" value="Phytyl_CoA_dOase-like"/>
</dbReference>
<accession>A0A1F5YYR5</accession>
<name>A0A1F5YYR5_9BACT</name>
<dbReference type="GO" id="GO:0005506">
    <property type="term" value="F:iron ion binding"/>
    <property type="evidence" value="ECO:0007669"/>
    <property type="project" value="UniProtKB-ARBA"/>
</dbReference>
<dbReference type="STRING" id="1817867.A3F83_12940"/>
<organism evidence="1 2">
    <name type="scientific">Candidatus Glassbacteria bacterium RIFCSPLOWO2_12_FULL_58_11</name>
    <dbReference type="NCBI Taxonomy" id="1817867"/>
    <lineage>
        <taxon>Bacteria</taxon>
        <taxon>Candidatus Glassiibacteriota</taxon>
    </lineage>
</organism>
<comment type="caution">
    <text evidence="1">The sequence shown here is derived from an EMBL/GenBank/DDBJ whole genome shotgun (WGS) entry which is preliminary data.</text>
</comment>
<sequence length="235" mass="26054">MQTLKSKYPACPDRLDPAQIARFQREGYLVFDSLLSPAEIEQARAALSEVVRRSHALAVAGSPEVMVERSKYRGHSDAGVFIKKTGGTFGLQFEAGIDPLALSAEAAELKIRKLMYYYKEHPCFTALVEHPKIRGIVGSVLGPGSLLFQDMALIKPPFIGVEKPWHQDNAYFAYSPLDQIIGVWLALDEATVENGCMHVIPGAHLQGAKKHFHGTDCEIVRDRLDLARVIPLEME</sequence>
<dbReference type="EMBL" id="MFIX01000070">
    <property type="protein sequence ID" value="OGG05275.1"/>
    <property type="molecule type" value="Genomic_DNA"/>
</dbReference>
<dbReference type="Gene3D" id="2.60.120.620">
    <property type="entry name" value="q2cbj1_9rhob like domain"/>
    <property type="match status" value="2"/>
</dbReference>
<proteinExistence type="predicted"/>
<dbReference type="AlphaFoldDB" id="A0A1F5YYR5"/>